<accession>A0A2J6QQQ0</accession>
<evidence type="ECO:0000256" key="2">
    <source>
        <dbReference type="SAM" id="Phobius"/>
    </source>
</evidence>
<dbReference type="AlphaFoldDB" id="A0A2J6QQQ0"/>
<reference evidence="4 5" key="1">
    <citation type="submission" date="2016-05" db="EMBL/GenBank/DDBJ databases">
        <title>A degradative enzymes factory behind the ericoid mycorrhizal symbiosis.</title>
        <authorList>
            <consortium name="DOE Joint Genome Institute"/>
            <person name="Martino E."/>
            <person name="Morin E."/>
            <person name="Grelet G."/>
            <person name="Kuo A."/>
            <person name="Kohler A."/>
            <person name="Daghino S."/>
            <person name="Barry K."/>
            <person name="Choi C."/>
            <person name="Cichocki N."/>
            <person name="Clum A."/>
            <person name="Copeland A."/>
            <person name="Hainaut M."/>
            <person name="Haridas S."/>
            <person name="Labutti K."/>
            <person name="Lindquist E."/>
            <person name="Lipzen A."/>
            <person name="Khouja H.-R."/>
            <person name="Murat C."/>
            <person name="Ohm R."/>
            <person name="Olson A."/>
            <person name="Spatafora J."/>
            <person name="Veneault-Fourrey C."/>
            <person name="Henrissat B."/>
            <person name="Grigoriev I."/>
            <person name="Martin F."/>
            <person name="Perotto S."/>
        </authorList>
    </citation>
    <scope>NUCLEOTIDE SEQUENCE [LARGE SCALE GENOMIC DNA]</scope>
    <source>
        <strain evidence="4 5">UAMH 7357</strain>
    </source>
</reference>
<evidence type="ECO:0000256" key="1">
    <source>
        <dbReference type="SAM" id="MobiDB-lite"/>
    </source>
</evidence>
<keyword evidence="2" id="KW-0472">Membrane</keyword>
<evidence type="ECO:0000313" key="4">
    <source>
        <dbReference type="EMBL" id="PMD28598.1"/>
    </source>
</evidence>
<keyword evidence="2" id="KW-0812">Transmembrane</keyword>
<dbReference type="OrthoDB" id="3560310at2759"/>
<organism evidence="4 5">
    <name type="scientific">Hyaloscypha hepaticicola</name>
    <dbReference type="NCBI Taxonomy" id="2082293"/>
    <lineage>
        <taxon>Eukaryota</taxon>
        <taxon>Fungi</taxon>
        <taxon>Dikarya</taxon>
        <taxon>Ascomycota</taxon>
        <taxon>Pezizomycotina</taxon>
        <taxon>Leotiomycetes</taxon>
        <taxon>Helotiales</taxon>
        <taxon>Hyaloscyphaceae</taxon>
        <taxon>Hyaloscypha</taxon>
    </lineage>
</organism>
<feature type="region of interest" description="Disordered" evidence="1">
    <location>
        <begin position="123"/>
        <end position="149"/>
    </location>
</feature>
<evidence type="ECO:0000256" key="3">
    <source>
        <dbReference type="SAM" id="SignalP"/>
    </source>
</evidence>
<evidence type="ECO:0000313" key="5">
    <source>
        <dbReference type="Proteomes" id="UP000235672"/>
    </source>
</evidence>
<protein>
    <submittedName>
        <fullName evidence="4">Uncharacterized protein</fullName>
    </submittedName>
</protein>
<keyword evidence="5" id="KW-1185">Reference proteome</keyword>
<keyword evidence="2" id="KW-1133">Transmembrane helix</keyword>
<sequence>MKLLSLTTFFLATNSVLASLDARGSLCTDPNGEGMQCYNTCSLSYVEALPFTTCDGESFSGITATTSVTAPACFCSLHSGNLGCINECCHDPDYAYQESSILAAYCGGPAVAAVATAAATTTVGGDTPAKTTSAGGAATPTTTKKPNAGSSMAPAPFVLGGILSSGLLFVGLWM</sequence>
<feature type="chain" id="PRO_5014425445" evidence="3">
    <location>
        <begin position="19"/>
        <end position="174"/>
    </location>
</feature>
<proteinExistence type="predicted"/>
<keyword evidence="3" id="KW-0732">Signal</keyword>
<gene>
    <name evidence="4" type="ORF">NA56DRAFT_742718</name>
</gene>
<name>A0A2J6QQQ0_9HELO</name>
<feature type="signal peptide" evidence="3">
    <location>
        <begin position="1"/>
        <end position="18"/>
    </location>
</feature>
<feature type="transmembrane region" description="Helical" evidence="2">
    <location>
        <begin position="153"/>
        <end position="173"/>
    </location>
</feature>
<dbReference type="EMBL" id="KZ613464">
    <property type="protein sequence ID" value="PMD28598.1"/>
    <property type="molecule type" value="Genomic_DNA"/>
</dbReference>
<dbReference type="Proteomes" id="UP000235672">
    <property type="component" value="Unassembled WGS sequence"/>
</dbReference>